<organism evidence="6 7">
    <name type="scientific">Canavalia gladiata</name>
    <name type="common">Sword bean</name>
    <name type="synonym">Dolichos gladiatus</name>
    <dbReference type="NCBI Taxonomy" id="3824"/>
    <lineage>
        <taxon>Eukaryota</taxon>
        <taxon>Viridiplantae</taxon>
        <taxon>Streptophyta</taxon>
        <taxon>Embryophyta</taxon>
        <taxon>Tracheophyta</taxon>
        <taxon>Spermatophyta</taxon>
        <taxon>Magnoliopsida</taxon>
        <taxon>eudicotyledons</taxon>
        <taxon>Gunneridae</taxon>
        <taxon>Pentapetalae</taxon>
        <taxon>rosids</taxon>
        <taxon>fabids</taxon>
        <taxon>Fabales</taxon>
        <taxon>Fabaceae</taxon>
        <taxon>Papilionoideae</taxon>
        <taxon>50 kb inversion clade</taxon>
        <taxon>NPAAA clade</taxon>
        <taxon>indigoferoid/millettioid clade</taxon>
        <taxon>Phaseoleae</taxon>
        <taxon>Canavalia</taxon>
    </lineage>
</organism>
<name>A0AAN9L6C5_CANGL</name>
<reference evidence="6 7" key="1">
    <citation type="submission" date="2024-01" db="EMBL/GenBank/DDBJ databases">
        <title>The genomes of 5 underutilized Papilionoideae crops provide insights into root nodulation and disease resistanc.</title>
        <authorList>
            <person name="Jiang F."/>
        </authorList>
    </citation>
    <scope>NUCLEOTIDE SEQUENCE [LARGE SCALE GENOMIC DNA]</scope>
    <source>
        <strain evidence="6">LVBAO_FW01</strain>
        <tissue evidence="6">Leaves</tissue>
    </source>
</reference>
<evidence type="ECO:0000256" key="2">
    <source>
        <dbReference type="PROSITE-ProRule" id="PRU00176"/>
    </source>
</evidence>
<dbReference type="PANTHER" id="PTHR10693:SF75">
    <property type="entry name" value="NUCLEAR TRANSPORT FACTOR 2"/>
    <property type="match status" value="1"/>
</dbReference>
<feature type="compositionally biased region" description="Gly residues" evidence="3">
    <location>
        <begin position="447"/>
        <end position="456"/>
    </location>
</feature>
<gene>
    <name evidence="6" type="ORF">VNO77_24472</name>
</gene>
<dbReference type="Gene3D" id="3.10.450.50">
    <property type="match status" value="1"/>
</dbReference>
<feature type="domain" description="RRM" evidence="4">
    <location>
        <begin position="311"/>
        <end position="387"/>
    </location>
</feature>
<dbReference type="Proteomes" id="UP001367508">
    <property type="component" value="Unassembled WGS sequence"/>
</dbReference>
<dbReference type="FunFam" id="3.30.70.330:FF:001141">
    <property type="entry name" value="Ras GTPase-activating protein-binding protein 1"/>
    <property type="match status" value="1"/>
</dbReference>
<evidence type="ECO:0000313" key="6">
    <source>
        <dbReference type="EMBL" id="KAK7330282.1"/>
    </source>
</evidence>
<dbReference type="Gene3D" id="3.30.70.330">
    <property type="match status" value="1"/>
</dbReference>
<feature type="domain" description="NTF2" evidence="5">
    <location>
        <begin position="26"/>
        <end position="142"/>
    </location>
</feature>
<evidence type="ECO:0000259" key="5">
    <source>
        <dbReference type="PROSITE" id="PS50177"/>
    </source>
</evidence>
<feature type="region of interest" description="Disordered" evidence="3">
    <location>
        <begin position="385"/>
        <end position="468"/>
    </location>
</feature>
<dbReference type="GO" id="GO:0005829">
    <property type="term" value="C:cytosol"/>
    <property type="evidence" value="ECO:0007669"/>
    <property type="project" value="TreeGrafter"/>
</dbReference>
<dbReference type="Pfam" id="PF02136">
    <property type="entry name" value="NTF2"/>
    <property type="match status" value="1"/>
</dbReference>
<keyword evidence="1 2" id="KW-0694">RNA-binding</keyword>
<dbReference type="CDD" id="cd00780">
    <property type="entry name" value="NTF2"/>
    <property type="match status" value="1"/>
</dbReference>
<sequence length="468" mass="50967">MGVEHSTSRMAVQESSPVNAPSAQVVGNAFVEQYYHILHQSPNLVHRFYQESSFLSRSDSNGVMTTVTTTKAINDKIVSLNYEDYTAEIKTADAQESYGKGVIVLVTGCLTGKDNVRRKFSQTFFLAPQDKGYYVLNDVFRYIEDNDTPELNSTSINVDNENAEAVHVPESEDIHSPEHLVADTVPLAEGENVNNGAEVYHPQDEEEGSVIDEEVAEPPTDLSQNDIVTVHDSTSAVQDDVPRTSYASIVMKRNTASGHVYVPSRAARVASAKSIEQWPTTAKSAPGPEALGPSSDSAPGSSDVHEEAEGHSIYIRNLPFNATVEQLEEVFKKFGPIKHGGIQVRSSKHGFCFGFVEFEELSSMHSALEASPIIVGERQAVVEEKRTTTRVSGSGRGRYPSGRGNFRSESFRGRGKFGGGRGYGRNEFRTQGEFSGRPRSSQRPNQNGGGRGGRQGAGNRNSTQPTSA</sequence>
<accession>A0AAN9L6C5</accession>
<dbReference type="InterPro" id="IPR035979">
    <property type="entry name" value="RBD_domain_sf"/>
</dbReference>
<feature type="region of interest" description="Disordered" evidence="3">
    <location>
        <begin position="277"/>
        <end position="308"/>
    </location>
</feature>
<dbReference type="InterPro" id="IPR002075">
    <property type="entry name" value="NTF2_dom"/>
</dbReference>
<proteinExistence type="predicted"/>
<evidence type="ECO:0000256" key="1">
    <source>
        <dbReference type="ARBA" id="ARBA00022884"/>
    </source>
</evidence>
<evidence type="ECO:0000259" key="4">
    <source>
        <dbReference type="PROSITE" id="PS50102"/>
    </source>
</evidence>
<dbReference type="GO" id="GO:1990904">
    <property type="term" value="C:ribonucleoprotein complex"/>
    <property type="evidence" value="ECO:0007669"/>
    <property type="project" value="TreeGrafter"/>
</dbReference>
<dbReference type="CDD" id="cd00590">
    <property type="entry name" value="RRM_SF"/>
    <property type="match status" value="1"/>
</dbReference>
<dbReference type="EMBL" id="JAYMYQ010000005">
    <property type="protein sequence ID" value="KAK7330282.1"/>
    <property type="molecule type" value="Genomic_DNA"/>
</dbReference>
<dbReference type="PROSITE" id="PS50177">
    <property type="entry name" value="NTF2_DOMAIN"/>
    <property type="match status" value="1"/>
</dbReference>
<dbReference type="InterPro" id="IPR012677">
    <property type="entry name" value="Nucleotide-bd_a/b_plait_sf"/>
</dbReference>
<dbReference type="Pfam" id="PF00076">
    <property type="entry name" value="RRM_1"/>
    <property type="match status" value="1"/>
</dbReference>
<feature type="compositionally biased region" description="Low complexity" evidence="3">
    <location>
        <begin position="397"/>
        <end position="408"/>
    </location>
</feature>
<comment type="caution">
    <text evidence="6">The sequence shown here is derived from an EMBL/GenBank/DDBJ whole genome shotgun (WGS) entry which is preliminary data.</text>
</comment>
<dbReference type="PANTHER" id="PTHR10693">
    <property type="entry name" value="RAS GTPASE-ACTIVATING PROTEIN-BINDING PROTEIN"/>
    <property type="match status" value="1"/>
</dbReference>
<dbReference type="PROSITE" id="PS50102">
    <property type="entry name" value="RRM"/>
    <property type="match status" value="1"/>
</dbReference>
<dbReference type="AlphaFoldDB" id="A0AAN9L6C5"/>
<evidence type="ECO:0000313" key="7">
    <source>
        <dbReference type="Proteomes" id="UP001367508"/>
    </source>
</evidence>
<dbReference type="FunFam" id="3.10.450.50:FF:000003">
    <property type="entry name" value="Nuclear transport factor 2 family protein"/>
    <property type="match status" value="1"/>
</dbReference>
<dbReference type="SUPFAM" id="SSF54928">
    <property type="entry name" value="RNA-binding domain, RBD"/>
    <property type="match status" value="1"/>
</dbReference>
<protein>
    <submittedName>
        <fullName evidence="6">Uncharacterized protein</fullName>
    </submittedName>
</protein>
<dbReference type="GO" id="GO:0003729">
    <property type="term" value="F:mRNA binding"/>
    <property type="evidence" value="ECO:0007669"/>
    <property type="project" value="TreeGrafter"/>
</dbReference>
<dbReference type="InterPro" id="IPR018222">
    <property type="entry name" value="Nuclear_transport_factor_2_euk"/>
</dbReference>
<dbReference type="InterPro" id="IPR039539">
    <property type="entry name" value="Ras_GTPase_bind_prot"/>
</dbReference>
<evidence type="ECO:0000256" key="3">
    <source>
        <dbReference type="SAM" id="MobiDB-lite"/>
    </source>
</evidence>
<dbReference type="InterPro" id="IPR032710">
    <property type="entry name" value="NTF2-like_dom_sf"/>
</dbReference>
<dbReference type="SUPFAM" id="SSF54427">
    <property type="entry name" value="NTF2-like"/>
    <property type="match status" value="1"/>
</dbReference>
<feature type="compositionally biased region" description="Low complexity" evidence="3">
    <location>
        <begin position="290"/>
        <end position="302"/>
    </location>
</feature>
<dbReference type="InterPro" id="IPR000504">
    <property type="entry name" value="RRM_dom"/>
</dbReference>
<keyword evidence="7" id="KW-1185">Reference proteome</keyword>
<dbReference type="SMART" id="SM00360">
    <property type="entry name" value="RRM"/>
    <property type="match status" value="1"/>
</dbReference>